<evidence type="ECO:0000259" key="2">
    <source>
        <dbReference type="Pfam" id="PF04101"/>
    </source>
</evidence>
<reference evidence="3 4" key="1">
    <citation type="submission" date="2018-07" db="EMBL/GenBank/DDBJ databases">
        <title>Complete genome sequencing of Ornithinimicrobium sp. AMA3305.</title>
        <authorList>
            <person name="Bae J.-W."/>
        </authorList>
    </citation>
    <scope>NUCLEOTIDE SEQUENCE [LARGE SCALE GENOMIC DNA]</scope>
    <source>
        <strain evidence="3 4">AMA3305</strain>
    </source>
</reference>
<proteinExistence type="predicted"/>
<evidence type="ECO:0000313" key="3">
    <source>
        <dbReference type="EMBL" id="AXH96756.1"/>
    </source>
</evidence>
<dbReference type="GO" id="GO:0016758">
    <property type="term" value="F:hexosyltransferase activity"/>
    <property type="evidence" value="ECO:0007669"/>
    <property type="project" value="InterPro"/>
</dbReference>
<sequence>MTSNGVGMGHLSRQLTTALSGPRRMDAVVFSLSGALPRVAAADRSGELPGARERRIRYEYCPSRESGWLPPAGWRRALRTRYRSYRWHHYLRDRLVSLAAETGASAVVFDGVVPYAGLLEARELMPEVGFAWMRRGMWRPQAPSAQLAVSGRFDLVVQPGDLGGAADRGPLAGRTDAERVPPVSLTDVLPASTRQEARAALGLPQDRPVLLLAPGSGALGSVEETAGQVREVLAARGPEWVVAVTRQAIARHAVGGGERHGRGARVVVLDDVYPLARHLAAFDAAVGAAGYNSVHELLSAGVPTLLVPSVHHVTDDQEARAAGVCARGAALVPGTHGLEPAVARLLDPQVREELREACAGLEAPTGGRETADLVVDLAGRSRHTEQPVLRPQPGRPVPDARTPVGPRAGAELRFTSEVSVADVRGPDPVEHLLPGSSQVYRTAREREAGWLYRRT</sequence>
<dbReference type="InterPro" id="IPR007235">
    <property type="entry name" value="Glyco_trans_28_C"/>
</dbReference>
<dbReference type="KEGG" id="orn:DV701_12065"/>
<gene>
    <name evidence="3" type="ORF">DV701_12065</name>
</gene>
<evidence type="ECO:0000256" key="1">
    <source>
        <dbReference type="SAM" id="MobiDB-lite"/>
    </source>
</evidence>
<dbReference type="AlphaFoldDB" id="A0A345NNZ8"/>
<feature type="region of interest" description="Disordered" evidence="1">
    <location>
        <begin position="381"/>
        <end position="407"/>
    </location>
</feature>
<keyword evidence="4" id="KW-1185">Reference proteome</keyword>
<dbReference type="Gene3D" id="3.40.50.2000">
    <property type="entry name" value="Glycogen Phosphorylase B"/>
    <property type="match status" value="1"/>
</dbReference>
<dbReference type="SUPFAM" id="SSF53756">
    <property type="entry name" value="UDP-Glycosyltransferase/glycogen phosphorylase"/>
    <property type="match status" value="1"/>
</dbReference>
<protein>
    <recommendedName>
        <fullName evidence="2">Glycosyl transferase family 28 C-terminal domain-containing protein</fullName>
    </recommendedName>
</protein>
<dbReference type="Pfam" id="PF04101">
    <property type="entry name" value="Glyco_tran_28_C"/>
    <property type="match status" value="1"/>
</dbReference>
<accession>A0A345NNZ8</accession>
<dbReference type="EMBL" id="CP031229">
    <property type="protein sequence ID" value="AXH96756.1"/>
    <property type="molecule type" value="Genomic_DNA"/>
</dbReference>
<name>A0A345NNZ8_9MICO</name>
<evidence type="ECO:0000313" key="4">
    <source>
        <dbReference type="Proteomes" id="UP000253790"/>
    </source>
</evidence>
<feature type="domain" description="Glycosyl transferase family 28 C-terminal" evidence="2">
    <location>
        <begin position="276"/>
        <end position="332"/>
    </location>
</feature>
<dbReference type="OrthoDB" id="8549922at2"/>
<organism evidence="3 4">
    <name type="scientific">Ornithinimicrobium avium</name>
    <dbReference type="NCBI Taxonomy" id="2283195"/>
    <lineage>
        <taxon>Bacteria</taxon>
        <taxon>Bacillati</taxon>
        <taxon>Actinomycetota</taxon>
        <taxon>Actinomycetes</taxon>
        <taxon>Micrococcales</taxon>
        <taxon>Ornithinimicrobiaceae</taxon>
        <taxon>Ornithinimicrobium</taxon>
    </lineage>
</organism>
<dbReference type="Proteomes" id="UP000253790">
    <property type="component" value="Chromosome"/>
</dbReference>